<name>A0A9D1IQI2_9FIRM</name>
<dbReference type="AlphaFoldDB" id="A0A9D1IQI2"/>
<sequence>MKQRKTAKQRKISVLPMVMSLGFGILTMLVVSLLFAAVFAMVDLDDWVLNLFAFVILIVGCGVSGWFAGMGYRRSNPLIMSLVSGVVLVLLCLLGNLLIFHGGFDLLSLLKYIVMIAASCVASLCMKKTVGSAGKRKPIAVRKEILP</sequence>
<accession>A0A9D1IQI2</accession>
<keyword evidence="1" id="KW-0812">Transmembrane</keyword>
<evidence type="ECO:0000313" key="3">
    <source>
        <dbReference type="Proteomes" id="UP000824082"/>
    </source>
</evidence>
<evidence type="ECO:0000256" key="1">
    <source>
        <dbReference type="SAM" id="Phobius"/>
    </source>
</evidence>
<gene>
    <name evidence="2" type="ORF">IAD19_02745</name>
</gene>
<proteinExistence type="predicted"/>
<evidence type="ECO:0000313" key="2">
    <source>
        <dbReference type="EMBL" id="HIU41448.1"/>
    </source>
</evidence>
<dbReference type="EMBL" id="DVMX01000051">
    <property type="protein sequence ID" value="HIU41448.1"/>
    <property type="molecule type" value="Genomic_DNA"/>
</dbReference>
<feature type="transmembrane region" description="Helical" evidence="1">
    <location>
        <begin position="79"/>
        <end position="100"/>
    </location>
</feature>
<reference evidence="2" key="2">
    <citation type="journal article" date="2021" name="PeerJ">
        <title>Extensive microbial diversity within the chicken gut microbiome revealed by metagenomics and culture.</title>
        <authorList>
            <person name="Gilroy R."/>
            <person name="Ravi A."/>
            <person name="Getino M."/>
            <person name="Pursley I."/>
            <person name="Horton D.L."/>
            <person name="Alikhan N.F."/>
            <person name="Baker D."/>
            <person name="Gharbi K."/>
            <person name="Hall N."/>
            <person name="Watson M."/>
            <person name="Adriaenssens E.M."/>
            <person name="Foster-Nyarko E."/>
            <person name="Jarju S."/>
            <person name="Secka A."/>
            <person name="Antonio M."/>
            <person name="Oren A."/>
            <person name="Chaudhuri R.R."/>
            <person name="La Ragione R."/>
            <person name="Hildebrand F."/>
            <person name="Pallen M.J."/>
        </authorList>
    </citation>
    <scope>NUCLEOTIDE SEQUENCE</scope>
    <source>
        <strain evidence="2">4509</strain>
    </source>
</reference>
<reference evidence="2" key="1">
    <citation type="submission" date="2020-10" db="EMBL/GenBank/DDBJ databases">
        <authorList>
            <person name="Gilroy R."/>
        </authorList>
    </citation>
    <scope>NUCLEOTIDE SEQUENCE</scope>
    <source>
        <strain evidence="2">4509</strain>
    </source>
</reference>
<dbReference type="Proteomes" id="UP000824082">
    <property type="component" value="Unassembled WGS sequence"/>
</dbReference>
<keyword evidence="1" id="KW-1133">Transmembrane helix</keyword>
<comment type="caution">
    <text evidence="2">The sequence shown here is derived from an EMBL/GenBank/DDBJ whole genome shotgun (WGS) entry which is preliminary data.</text>
</comment>
<feature type="transmembrane region" description="Helical" evidence="1">
    <location>
        <begin position="47"/>
        <end position="67"/>
    </location>
</feature>
<feature type="transmembrane region" description="Helical" evidence="1">
    <location>
        <begin position="12"/>
        <end position="41"/>
    </location>
</feature>
<organism evidence="2 3">
    <name type="scientific">Candidatus Egerieicola faecale</name>
    <dbReference type="NCBI Taxonomy" id="2840774"/>
    <lineage>
        <taxon>Bacteria</taxon>
        <taxon>Bacillati</taxon>
        <taxon>Bacillota</taxon>
        <taxon>Clostridia</taxon>
        <taxon>Eubacteriales</taxon>
        <taxon>Oscillospiraceae</taxon>
        <taxon>Oscillospiraceae incertae sedis</taxon>
        <taxon>Candidatus Egerieicola</taxon>
    </lineage>
</organism>
<keyword evidence="1" id="KW-0472">Membrane</keyword>
<feature type="transmembrane region" description="Helical" evidence="1">
    <location>
        <begin position="106"/>
        <end position="126"/>
    </location>
</feature>
<protein>
    <submittedName>
        <fullName evidence="2">YrzE family protein</fullName>
    </submittedName>
</protein>